<feature type="transmembrane region" description="Helical" evidence="1">
    <location>
        <begin position="6"/>
        <end position="26"/>
    </location>
</feature>
<feature type="transmembrane region" description="Helical" evidence="1">
    <location>
        <begin position="38"/>
        <end position="56"/>
    </location>
</feature>
<name>A0A4Y9EL25_9SPHN</name>
<evidence type="ECO:0000256" key="1">
    <source>
        <dbReference type="SAM" id="Phobius"/>
    </source>
</evidence>
<protein>
    <submittedName>
        <fullName evidence="2">DUF4281 domain-containing protein</fullName>
    </submittedName>
</protein>
<dbReference type="Pfam" id="PF14108">
    <property type="entry name" value="ABA4-like"/>
    <property type="match status" value="1"/>
</dbReference>
<gene>
    <name evidence="2" type="ORF">EUV02_12445</name>
</gene>
<sequence>MPLEQIFSIASGVAMLGWLLLVLAPFNRKLLVRGARIVVALLCGGYASLLAHALLAGPGAPAGAGFGSLEGVSLLFSARGALLAGWVHYLAFDLFVGSWEVENAGAHGIAHWLVLPCLFFTLMAGPVGLLLYLLLRATIGKPARLA</sequence>
<organism evidence="2 3">
    <name type="scientific">Glacieibacterium arshaanense</name>
    <dbReference type="NCBI Taxonomy" id="2511025"/>
    <lineage>
        <taxon>Bacteria</taxon>
        <taxon>Pseudomonadati</taxon>
        <taxon>Pseudomonadota</taxon>
        <taxon>Alphaproteobacteria</taxon>
        <taxon>Sphingomonadales</taxon>
        <taxon>Sphingosinicellaceae</taxon>
        <taxon>Glacieibacterium</taxon>
    </lineage>
</organism>
<evidence type="ECO:0000313" key="3">
    <source>
        <dbReference type="Proteomes" id="UP000297737"/>
    </source>
</evidence>
<dbReference type="Proteomes" id="UP000297737">
    <property type="component" value="Unassembled WGS sequence"/>
</dbReference>
<evidence type="ECO:0000313" key="2">
    <source>
        <dbReference type="EMBL" id="TFU01116.1"/>
    </source>
</evidence>
<dbReference type="OrthoDB" id="345237at2"/>
<accession>A0A4Y9EL25</accession>
<feature type="transmembrane region" description="Helical" evidence="1">
    <location>
        <begin position="109"/>
        <end position="135"/>
    </location>
</feature>
<dbReference type="AlphaFoldDB" id="A0A4Y9EL25"/>
<dbReference type="RefSeq" id="WP_135246620.1">
    <property type="nucleotide sequence ID" value="NZ_SIHO01000003.1"/>
</dbReference>
<keyword evidence="1" id="KW-0472">Membrane</keyword>
<reference evidence="2 3" key="1">
    <citation type="submission" date="2019-02" db="EMBL/GenBank/DDBJ databases">
        <title>Polymorphobacter sp. isolated from the lake at the Tibet of China.</title>
        <authorList>
            <person name="Li A."/>
        </authorList>
    </citation>
    <scope>NUCLEOTIDE SEQUENCE [LARGE SCALE GENOMIC DNA]</scope>
    <source>
        <strain evidence="2 3">DJ1R-1</strain>
    </source>
</reference>
<keyword evidence="3" id="KW-1185">Reference proteome</keyword>
<keyword evidence="1" id="KW-0812">Transmembrane</keyword>
<keyword evidence="1" id="KW-1133">Transmembrane helix</keyword>
<dbReference type="EMBL" id="SIHO01000003">
    <property type="protein sequence ID" value="TFU01116.1"/>
    <property type="molecule type" value="Genomic_DNA"/>
</dbReference>
<proteinExistence type="predicted"/>
<dbReference type="InterPro" id="IPR025461">
    <property type="entry name" value="ABA4-like"/>
</dbReference>
<comment type="caution">
    <text evidence="2">The sequence shown here is derived from an EMBL/GenBank/DDBJ whole genome shotgun (WGS) entry which is preliminary data.</text>
</comment>